<protein>
    <recommendedName>
        <fullName evidence="4">SSD domain-containing protein</fullName>
    </recommendedName>
</protein>
<dbReference type="PROSITE" id="PS50156">
    <property type="entry name" value="SSD"/>
    <property type="match status" value="2"/>
</dbReference>
<feature type="region of interest" description="Disordered" evidence="2">
    <location>
        <begin position="1"/>
        <end position="22"/>
    </location>
</feature>
<keyword evidence="3" id="KW-0472">Membrane</keyword>
<dbReference type="InterPro" id="IPR053958">
    <property type="entry name" value="HMGCR/SNAP/NPC1-like_SSD"/>
</dbReference>
<dbReference type="Gene3D" id="1.20.1640.10">
    <property type="entry name" value="Multidrug efflux transporter AcrB transmembrane domain"/>
    <property type="match status" value="2"/>
</dbReference>
<dbReference type="InterPro" id="IPR051697">
    <property type="entry name" value="Patched_domain-protein"/>
</dbReference>
<feature type="transmembrane region" description="Helical" evidence="3">
    <location>
        <begin position="450"/>
        <end position="473"/>
    </location>
</feature>
<feature type="transmembrane region" description="Helical" evidence="3">
    <location>
        <begin position="420"/>
        <end position="438"/>
    </location>
</feature>
<accession>A0A7S0KJY3</accession>
<evidence type="ECO:0000256" key="3">
    <source>
        <dbReference type="SAM" id="Phobius"/>
    </source>
</evidence>
<feature type="domain" description="SSD" evidence="4">
    <location>
        <begin position="315"/>
        <end position="473"/>
    </location>
</feature>
<feature type="domain" description="SSD" evidence="4">
    <location>
        <begin position="755"/>
        <end position="877"/>
    </location>
</feature>
<dbReference type="Pfam" id="PF12349">
    <property type="entry name" value="Sterol-sensing"/>
    <property type="match status" value="1"/>
</dbReference>
<evidence type="ECO:0000256" key="2">
    <source>
        <dbReference type="SAM" id="MobiDB-lite"/>
    </source>
</evidence>
<sequence>MDDFTKTSFPRPQTATRAAPAPSVVVATLASEKVDQKAQHHAAASDDDASSRSRASRLANGVNNVLGAKFYALGRLSARYPWRMIAASWMFAVLLSAGLGARGLKNENRSEKLWVPSNTQAQGDKTYVDTYYGSETRFAQVVLKSTTAGENILTPAGLDALNTVITAVRAASITWEGSTYSYTDHCYRTGSNCWESNVLTAFASAAAWDTQSEIDTALTASPITNQDGSTLYLEKVAGGLTYNSASAPTGAVALSATFLFTNNEELVSGDMVDKKGDAFDTELLKIFAEPPTGFEASYVTDRSFGDEFGGAINADLLKLQIALFLILAYAAATLSKWNLGCVGSRVGVTFAGIVSIGMAIASAYGLCAYLGLFFSPLMNVLPFLLLGIGVDDMFVIVNAYDNEVSRDPVERMGQSLRSSGMSITVTSLTDVVAFLIGSSTSLPALRNFCFYAALGIFFDYVYQVTFFTAFLTLDERRKANNKGDCFFCLDCPPQACCRCCSPGKSEKSILQRGMGRLGSGLRHRVVKYSVLVFFTVITIMGIIGCVKMEVDADVNNFIPDGSYLKGWFADSDTYFTESGDSVELYSKATLDLAADDAKLRAASAAFKANDYIVENTVRSWVDDFYTYRTALGGVTSANYVSTLNTWLANAGARYLNDVVFDDETSPTSITTTRIHGNHVKAIKSKASVTAMDSLRADIAAVSGNENGVIFAYGRSWLDYEQYKTIDAEAIRNISVTLAACLAIITILIVDPKTVFAVFLALSMIFVNIVGFMHFWGLSIDSVTVIMLVIALGLAVDYSAHIGRAYLEKRGTPDERIVRTLEDMGVAVWNGAMSTFMAVMILGSSSSYVFMTFFKQLFLCITLGLAHGLIFLPVLLSLLKPAPYAEAR</sequence>
<dbReference type="AlphaFoldDB" id="A0A7S0KJY3"/>
<comment type="similarity">
    <text evidence="1">Belongs to the patched family.</text>
</comment>
<keyword evidence="3" id="KW-1133">Transmembrane helix</keyword>
<evidence type="ECO:0000256" key="1">
    <source>
        <dbReference type="ARBA" id="ARBA00005585"/>
    </source>
</evidence>
<feature type="transmembrane region" description="Helical" evidence="3">
    <location>
        <begin position="316"/>
        <end position="334"/>
    </location>
</feature>
<feature type="transmembrane region" description="Helical" evidence="3">
    <location>
        <begin position="827"/>
        <end position="849"/>
    </location>
</feature>
<gene>
    <name evidence="5" type="ORF">OMED0929_LOCUS4750</name>
</gene>
<feature type="transmembrane region" description="Helical" evidence="3">
    <location>
        <begin position="525"/>
        <end position="544"/>
    </location>
</feature>
<evidence type="ECO:0000313" key="5">
    <source>
        <dbReference type="EMBL" id="CAD8584126.1"/>
    </source>
</evidence>
<feature type="transmembrane region" description="Helical" evidence="3">
    <location>
        <begin position="855"/>
        <end position="878"/>
    </location>
</feature>
<dbReference type="PANTHER" id="PTHR10796">
    <property type="entry name" value="PATCHED-RELATED"/>
    <property type="match status" value="1"/>
</dbReference>
<keyword evidence="3" id="KW-0812">Transmembrane</keyword>
<reference evidence="5" key="1">
    <citation type="submission" date="2021-01" db="EMBL/GenBank/DDBJ databases">
        <authorList>
            <person name="Corre E."/>
            <person name="Pelletier E."/>
            <person name="Niang G."/>
            <person name="Scheremetjew M."/>
            <person name="Finn R."/>
            <person name="Kale V."/>
            <person name="Holt S."/>
            <person name="Cochrane G."/>
            <person name="Meng A."/>
            <person name="Brown T."/>
            <person name="Cohen L."/>
        </authorList>
    </citation>
    <scope>NUCLEOTIDE SEQUENCE</scope>
    <source>
        <strain evidence="5">Clade-D-RCC2572</strain>
    </source>
</reference>
<feature type="transmembrane region" description="Helical" evidence="3">
    <location>
        <begin position="729"/>
        <end position="749"/>
    </location>
</feature>
<organism evidence="5">
    <name type="scientific">Ostreococcus mediterraneus</name>
    <dbReference type="NCBI Taxonomy" id="1486918"/>
    <lineage>
        <taxon>Eukaryota</taxon>
        <taxon>Viridiplantae</taxon>
        <taxon>Chlorophyta</taxon>
        <taxon>Mamiellophyceae</taxon>
        <taxon>Mamiellales</taxon>
        <taxon>Bathycoccaceae</taxon>
        <taxon>Ostreococcus</taxon>
    </lineage>
</organism>
<feature type="transmembrane region" description="Helical" evidence="3">
    <location>
        <begin position="346"/>
        <end position="374"/>
    </location>
</feature>
<feature type="transmembrane region" description="Helical" evidence="3">
    <location>
        <begin position="782"/>
        <end position="806"/>
    </location>
</feature>
<dbReference type="PANTHER" id="PTHR10796:SF92">
    <property type="entry name" value="PATCHED-RELATED, ISOFORM A"/>
    <property type="match status" value="1"/>
</dbReference>
<dbReference type="GO" id="GO:0016020">
    <property type="term" value="C:membrane"/>
    <property type="evidence" value="ECO:0007669"/>
    <property type="project" value="TreeGrafter"/>
</dbReference>
<feature type="transmembrane region" description="Helical" evidence="3">
    <location>
        <begin position="756"/>
        <end position="776"/>
    </location>
</feature>
<name>A0A7S0KJY3_9CHLO</name>
<dbReference type="InterPro" id="IPR000731">
    <property type="entry name" value="SSD"/>
</dbReference>
<feature type="transmembrane region" description="Helical" evidence="3">
    <location>
        <begin position="380"/>
        <end position="400"/>
    </location>
</feature>
<evidence type="ECO:0000259" key="4">
    <source>
        <dbReference type="PROSITE" id="PS50156"/>
    </source>
</evidence>
<feature type="region of interest" description="Disordered" evidence="2">
    <location>
        <begin position="36"/>
        <end position="55"/>
    </location>
</feature>
<dbReference type="SUPFAM" id="SSF82866">
    <property type="entry name" value="Multidrug efflux transporter AcrB transmembrane domain"/>
    <property type="match status" value="2"/>
</dbReference>
<feature type="compositionally biased region" description="Low complexity" evidence="2">
    <location>
        <begin position="10"/>
        <end position="22"/>
    </location>
</feature>
<dbReference type="EMBL" id="HBEW01005648">
    <property type="protein sequence ID" value="CAD8584126.1"/>
    <property type="molecule type" value="Transcribed_RNA"/>
</dbReference>
<proteinExistence type="inferred from homology"/>